<accession>A0A5B7HKH5</accession>
<evidence type="ECO:0000256" key="2">
    <source>
        <dbReference type="ARBA" id="ARBA00022824"/>
    </source>
</evidence>
<comment type="subunit">
    <text evidence="6">Part of the multisubunit transport protein particle (TRAPP) complex.</text>
</comment>
<comment type="subcellular location">
    <subcellularLocation>
        <location evidence="6">Endoplasmic reticulum</location>
    </subcellularLocation>
    <subcellularLocation>
        <location evidence="6">Golgi apparatus</location>
        <location evidence="6">cis-Golgi network</location>
    </subcellularLocation>
</comment>
<dbReference type="Pfam" id="PF04099">
    <property type="entry name" value="Sybindin"/>
    <property type="match status" value="1"/>
</dbReference>
<dbReference type="PANTHER" id="PTHR23249:SF16">
    <property type="entry name" value="TRAFFICKING PROTEIN PARTICLE COMPLEX SUBUNIT 1"/>
    <property type="match status" value="1"/>
</dbReference>
<organism evidence="7 8">
    <name type="scientific">Portunus trituberculatus</name>
    <name type="common">Swimming crab</name>
    <name type="synonym">Neptunus trituberculatus</name>
    <dbReference type="NCBI Taxonomy" id="210409"/>
    <lineage>
        <taxon>Eukaryota</taxon>
        <taxon>Metazoa</taxon>
        <taxon>Ecdysozoa</taxon>
        <taxon>Arthropoda</taxon>
        <taxon>Crustacea</taxon>
        <taxon>Multicrustacea</taxon>
        <taxon>Malacostraca</taxon>
        <taxon>Eumalacostraca</taxon>
        <taxon>Eucarida</taxon>
        <taxon>Decapoda</taxon>
        <taxon>Pleocyemata</taxon>
        <taxon>Brachyura</taxon>
        <taxon>Eubrachyura</taxon>
        <taxon>Portunoidea</taxon>
        <taxon>Portunidae</taxon>
        <taxon>Portuninae</taxon>
        <taxon>Portunus</taxon>
    </lineage>
</organism>
<sequence length="94" mass="11358">MTIYNLYIFDRDGQMLYYGEWTRKKQSGMSREEMSPVDLREGYLTYCTNKYRLHLFETPSRVKFVLNTDVGAQGIKELLHQIFTQVSRDMRERY</sequence>
<evidence type="ECO:0000313" key="8">
    <source>
        <dbReference type="Proteomes" id="UP000324222"/>
    </source>
</evidence>
<protein>
    <recommendedName>
        <fullName evidence="6">Trafficking protein particle complex subunit</fullName>
    </recommendedName>
</protein>
<comment type="caution">
    <text evidence="7">The sequence shown here is derived from an EMBL/GenBank/DDBJ whole genome shotgun (WGS) entry which is preliminary data.</text>
</comment>
<proteinExistence type="inferred from homology"/>
<dbReference type="GO" id="GO:0006888">
    <property type="term" value="P:endoplasmic reticulum to Golgi vesicle-mediated transport"/>
    <property type="evidence" value="ECO:0007669"/>
    <property type="project" value="UniProtKB-UniRule"/>
</dbReference>
<keyword evidence="4 6" id="KW-0333">Golgi apparatus</keyword>
<dbReference type="OrthoDB" id="246406at2759"/>
<dbReference type="GO" id="GO:0005783">
    <property type="term" value="C:endoplasmic reticulum"/>
    <property type="evidence" value="ECO:0007669"/>
    <property type="project" value="UniProtKB-SubCell"/>
</dbReference>
<keyword evidence="2 6" id="KW-0256">Endoplasmic reticulum</keyword>
<reference evidence="7 8" key="1">
    <citation type="submission" date="2019-05" db="EMBL/GenBank/DDBJ databases">
        <title>Another draft genome of Portunus trituberculatus and its Hox gene families provides insights of decapod evolution.</title>
        <authorList>
            <person name="Jeong J.-H."/>
            <person name="Song I."/>
            <person name="Kim S."/>
            <person name="Choi T."/>
            <person name="Kim D."/>
            <person name="Ryu S."/>
            <person name="Kim W."/>
        </authorList>
    </citation>
    <scope>NUCLEOTIDE SEQUENCE [LARGE SCALE GENOMIC DNA]</scope>
    <source>
        <tissue evidence="7">Muscle</tissue>
    </source>
</reference>
<dbReference type="GO" id="GO:0030008">
    <property type="term" value="C:TRAPP complex"/>
    <property type="evidence" value="ECO:0007669"/>
    <property type="project" value="UniProtKB-UniRule"/>
</dbReference>
<evidence type="ECO:0000256" key="4">
    <source>
        <dbReference type="ARBA" id="ARBA00023034"/>
    </source>
</evidence>
<name>A0A5B7HKH5_PORTR</name>
<evidence type="ECO:0000256" key="5">
    <source>
        <dbReference type="ARBA" id="ARBA00038167"/>
    </source>
</evidence>
<keyword evidence="1 6" id="KW-0813">Transport</keyword>
<dbReference type="EMBL" id="VSRR010033545">
    <property type="protein sequence ID" value="MPC71772.1"/>
    <property type="molecule type" value="Genomic_DNA"/>
</dbReference>
<evidence type="ECO:0000313" key="7">
    <source>
        <dbReference type="EMBL" id="MPC71772.1"/>
    </source>
</evidence>
<gene>
    <name evidence="7" type="primary">Trappc1</name>
    <name evidence="7" type="ORF">E2C01_066058</name>
</gene>
<dbReference type="Proteomes" id="UP000324222">
    <property type="component" value="Unassembled WGS sequence"/>
</dbReference>
<dbReference type="InterPro" id="IPR007233">
    <property type="entry name" value="TRAPPC"/>
</dbReference>
<comment type="similarity">
    <text evidence="5">Belongs to the TRAPP small subunits family. BET5 subfamily.</text>
</comment>
<evidence type="ECO:0000256" key="6">
    <source>
        <dbReference type="RuleBase" id="RU366065"/>
    </source>
</evidence>
<evidence type="ECO:0000256" key="1">
    <source>
        <dbReference type="ARBA" id="ARBA00022448"/>
    </source>
</evidence>
<dbReference type="InterPro" id="IPR011012">
    <property type="entry name" value="Longin-like_dom_sf"/>
</dbReference>
<keyword evidence="3 6" id="KW-0931">ER-Golgi transport</keyword>
<dbReference type="AlphaFoldDB" id="A0A5B7HKH5"/>
<keyword evidence="8" id="KW-1185">Reference proteome</keyword>
<dbReference type="PANTHER" id="PTHR23249">
    <property type="entry name" value="TRAFFICKING PROTEIN PARTICLE COMPLEX SUBUNIT"/>
    <property type="match status" value="1"/>
</dbReference>
<dbReference type="GO" id="GO:0005794">
    <property type="term" value="C:Golgi apparatus"/>
    <property type="evidence" value="ECO:0007669"/>
    <property type="project" value="UniProtKB-SubCell"/>
</dbReference>
<evidence type="ECO:0000256" key="3">
    <source>
        <dbReference type="ARBA" id="ARBA00022892"/>
    </source>
</evidence>
<dbReference type="SUPFAM" id="SSF64356">
    <property type="entry name" value="SNARE-like"/>
    <property type="match status" value="1"/>
</dbReference>
<dbReference type="Gene3D" id="3.30.450.70">
    <property type="match status" value="2"/>
</dbReference>
<dbReference type="SMART" id="SM01399">
    <property type="entry name" value="Sybindin"/>
    <property type="match status" value="1"/>
</dbReference>